<dbReference type="EMBL" id="JAEHFW010000001">
    <property type="protein sequence ID" value="MBK0378144.1"/>
    <property type="molecule type" value="Genomic_DNA"/>
</dbReference>
<dbReference type="AlphaFoldDB" id="A0A934ULB1"/>
<keyword evidence="1" id="KW-1133">Transmembrane helix</keyword>
<keyword evidence="1" id="KW-0472">Membrane</keyword>
<reference evidence="2" key="1">
    <citation type="submission" date="2020-12" db="EMBL/GenBank/DDBJ databases">
        <title>Bacterial novel species Mucilaginibacter sp. SD-g isolated from soil.</title>
        <authorList>
            <person name="Jung H.-Y."/>
        </authorList>
    </citation>
    <scope>NUCLEOTIDE SEQUENCE</scope>
    <source>
        <strain evidence="2">SD-g</strain>
    </source>
</reference>
<proteinExistence type="predicted"/>
<keyword evidence="1" id="KW-0812">Transmembrane</keyword>
<evidence type="ECO:0000313" key="3">
    <source>
        <dbReference type="Proteomes" id="UP000613193"/>
    </source>
</evidence>
<gene>
    <name evidence="2" type="ORF">I5M19_02435</name>
</gene>
<feature type="transmembrane region" description="Helical" evidence="1">
    <location>
        <begin position="182"/>
        <end position="205"/>
    </location>
</feature>
<feature type="transmembrane region" description="Helical" evidence="1">
    <location>
        <begin position="82"/>
        <end position="109"/>
    </location>
</feature>
<name>A0A934ULB1_9SPHI</name>
<dbReference type="RefSeq" id="WP_200063667.1">
    <property type="nucleotide sequence ID" value="NZ_JAEHFW010000001.1"/>
</dbReference>
<evidence type="ECO:0000256" key="1">
    <source>
        <dbReference type="SAM" id="Phobius"/>
    </source>
</evidence>
<organism evidence="2 3">
    <name type="scientific">Mucilaginibacter segetis</name>
    <dbReference type="NCBI Taxonomy" id="2793071"/>
    <lineage>
        <taxon>Bacteria</taxon>
        <taxon>Pseudomonadati</taxon>
        <taxon>Bacteroidota</taxon>
        <taxon>Sphingobacteriia</taxon>
        <taxon>Sphingobacteriales</taxon>
        <taxon>Sphingobacteriaceae</taxon>
        <taxon>Mucilaginibacter</taxon>
    </lineage>
</organism>
<sequence length="218" mass="25128">MKPDKKQLKFLQDYLQRKLTYRETFEEIYDHILSAIEQLPQQIQFEVAVNKILQTDFGGYDNLGKVEMASKKALVKESFKKFTVLFTAYFKFPYVLYTGGFFVLVYYLASHVKLEPMLLEGIFALSIVFPGIVTLIRLYYTGYTFLSTKKSARDRLFNNLGGIPVRIFVLINLFIFGTPLGWIATGAIGISILLTLALVYNFAFYKLYKAEFKMSITT</sequence>
<keyword evidence="3" id="KW-1185">Reference proteome</keyword>
<comment type="caution">
    <text evidence="2">The sequence shown here is derived from an EMBL/GenBank/DDBJ whole genome shotgun (WGS) entry which is preliminary data.</text>
</comment>
<accession>A0A934ULB1</accession>
<evidence type="ECO:0000313" key="2">
    <source>
        <dbReference type="EMBL" id="MBK0378144.1"/>
    </source>
</evidence>
<dbReference type="Proteomes" id="UP000613193">
    <property type="component" value="Unassembled WGS sequence"/>
</dbReference>
<feature type="transmembrane region" description="Helical" evidence="1">
    <location>
        <begin position="156"/>
        <end position="176"/>
    </location>
</feature>
<protein>
    <submittedName>
        <fullName evidence="2">Uncharacterized protein</fullName>
    </submittedName>
</protein>
<feature type="transmembrane region" description="Helical" evidence="1">
    <location>
        <begin position="121"/>
        <end position="140"/>
    </location>
</feature>